<dbReference type="EMBL" id="JAPDHV010000005">
    <property type="protein sequence ID" value="MCW3162056.1"/>
    <property type="molecule type" value="Genomic_DNA"/>
</dbReference>
<sequence length="124" mass="14093">MKTLKSSKTLQLDLDSNYDVYLEIHVSSTGNCSTLVTIDNNPSFKYEERVLLGKFNQLKNKIVVIEHIFSFENIPEANVDNAMQQSQITYRLISVMGPTKPFKNKTSADLIDDRIGAVKLIRIK</sequence>
<keyword evidence="2" id="KW-1185">Reference proteome</keyword>
<dbReference type="RefSeq" id="WP_264743996.1">
    <property type="nucleotide sequence ID" value="NZ_JAPDHV010000005.1"/>
</dbReference>
<proteinExistence type="predicted"/>
<dbReference type="Proteomes" id="UP001163719">
    <property type="component" value="Unassembled WGS sequence"/>
</dbReference>
<evidence type="ECO:0000313" key="2">
    <source>
        <dbReference type="Proteomes" id="UP001163719"/>
    </source>
</evidence>
<comment type="caution">
    <text evidence="1">The sequence shown here is derived from an EMBL/GenBank/DDBJ whole genome shotgun (WGS) entry which is preliminary data.</text>
</comment>
<accession>A0ABT3HQI8</accession>
<evidence type="ECO:0000313" key="1">
    <source>
        <dbReference type="EMBL" id="MCW3162056.1"/>
    </source>
</evidence>
<name>A0ABT3HQI8_9FLAO</name>
<organism evidence="1 2">
    <name type="scientific">Chryseobacterium oryctis</name>
    <dbReference type="NCBI Taxonomy" id="2952618"/>
    <lineage>
        <taxon>Bacteria</taxon>
        <taxon>Pseudomonadati</taxon>
        <taxon>Bacteroidota</taxon>
        <taxon>Flavobacteriia</taxon>
        <taxon>Flavobacteriales</taxon>
        <taxon>Weeksellaceae</taxon>
        <taxon>Chryseobacterium group</taxon>
        <taxon>Chryseobacterium</taxon>
    </lineage>
</organism>
<gene>
    <name evidence="1" type="ORF">OH806_12340</name>
</gene>
<reference evidence="1" key="1">
    <citation type="submission" date="2022-10" db="EMBL/GenBank/DDBJ databases">
        <title>Chryseobacterium babae sp. nov. isolated from the gut of the beetle Oryctes rhinoceros, and Chryseobacterium kimseyorum sp. nov., isolated from a stick insect rearing cage.</title>
        <authorList>
            <person name="Shelomi M."/>
            <person name="Han C.-J."/>
            <person name="Chen W.-M."/>
            <person name="Chen H.-K."/>
            <person name="Liaw S.-J."/>
            <person name="Muhle E."/>
            <person name="Clermont D."/>
        </authorList>
    </citation>
    <scope>NUCLEOTIDE SEQUENCE</scope>
    <source>
        <strain evidence="1">WLa1L2M3</strain>
    </source>
</reference>
<protein>
    <submittedName>
        <fullName evidence="1">Uncharacterized protein</fullName>
    </submittedName>
</protein>